<comment type="caution">
    <text evidence="2">The sequence shown here is derived from an EMBL/GenBank/DDBJ whole genome shotgun (WGS) entry which is preliminary data.</text>
</comment>
<gene>
    <name evidence="2" type="primary">traD</name>
    <name evidence="2" type="ORF">XPU_0459</name>
</gene>
<dbReference type="AlphaFoldDB" id="W4RXT5"/>
<dbReference type="Proteomes" id="UP000019143">
    <property type="component" value="Unassembled WGS sequence"/>
</dbReference>
<evidence type="ECO:0000259" key="1">
    <source>
        <dbReference type="Pfam" id="PF10412"/>
    </source>
</evidence>
<dbReference type="Gene3D" id="3.40.50.300">
    <property type="entry name" value="P-loop containing nucleotide triphosphate hydrolases"/>
    <property type="match status" value="1"/>
</dbReference>
<sequence>MYGDKAKPADVDIEIGGVVLPRMLEAQHMLFSGTTGAGKTQAINRVLRAVRPARAAGFDR</sequence>
<reference evidence="2 3" key="1">
    <citation type="submission" date="2014-01" db="EMBL/GenBank/DDBJ databases">
        <title>Genome sequence and analysis of Xanthomonas arboricola pv. pruni.</title>
        <authorList>
            <person name="Fujikawa T."/>
            <person name="Nakazono-Nagaoka E."/>
        </authorList>
    </citation>
    <scope>NUCLEOTIDE SEQUENCE [LARGE SCALE GENOMIC DNA]</scope>
    <source>
        <strain evidence="3">MAFF 311562</strain>
    </source>
</reference>
<organism evidence="2 3">
    <name type="scientific">Xanthomonas arboricola pv. pruni str. MAFF 311562</name>
    <dbReference type="NCBI Taxonomy" id="1414836"/>
    <lineage>
        <taxon>Bacteria</taxon>
        <taxon>Pseudomonadati</taxon>
        <taxon>Pseudomonadota</taxon>
        <taxon>Gammaproteobacteria</taxon>
        <taxon>Lysobacterales</taxon>
        <taxon>Lysobacteraceae</taxon>
        <taxon>Xanthomonas</taxon>
    </lineage>
</organism>
<name>W4RXT5_9XANT</name>
<dbReference type="EMBL" id="BAVB01000062">
    <property type="protein sequence ID" value="GAE48927.1"/>
    <property type="molecule type" value="Genomic_DNA"/>
</dbReference>
<dbReference type="InterPro" id="IPR027417">
    <property type="entry name" value="P-loop_NTPase"/>
</dbReference>
<dbReference type="Pfam" id="PF10412">
    <property type="entry name" value="TrwB_AAD_bind"/>
    <property type="match status" value="1"/>
</dbReference>
<evidence type="ECO:0000313" key="2">
    <source>
        <dbReference type="EMBL" id="GAE48927.1"/>
    </source>
</evidence>
<evidence type="ECO:0000313" key="3">
    <source>
        <dbReference type="Proteomes" id="UP000019143"/>
    </source>
</evidence>
<feature type="domain" description="Type IV secretion system coupling protein TraD DNA-binding" evidence="1">
    <location>
        <begin position="13"/>
        <end position="53"/>
    </location>
</feature>
<proteinExistence type="predicted"/>
<protein>
    <submittedName>
        <fullName evidence="2">TraD protein</fullName>
    </submittedName>
</protein>
<dbReference type="InterPro" id="IPR019476">
    <property type="entry name" value="T4SS_TraD_DNA-bd"/>
</dbReference>
<accession>W4RXT5</accession>